<dbReference type="Proteomes" id="UP000467700">
    <property type="component" value="Unassembled WGS sequence"/>
</dbReference>
<evidence type="ECO:0000313" key="8">
    <source>
        <dbReference type="EMBL" id="CAA7267047.1"/>
    </source>
</evidence>
<protein>
    <submittedName>
        <fullName evidence="8">Uncharacterized protein</fullName>
    </submittedName>
</protein>
<gene>
    <name evidence="8" type="ORF">AAE3_LOCUS9250</name>
</gene>
<evidence type="ECO:0000256" key="5">
    <source>
        <dbReference type="ARBA" id="ARBA00022989"/>
    </source>
</evidence>
<reference evidence="8 9" key="1">
    <citation type="submission" date="2020-01" db="EMBL/GenBank/DDBJ databases">
        <authorList>
            <person name="Gupta K D."/>
        </authorList>
    </citation>
    <scope>NUCLEOTIDE SEQUENCE [LARGE SCALE GENOMIC DNA]</scope>
</reference>
<dbReference type="GO" id="GO:0035673">
    <property type="term" value="F:oligopeptide transmembrane transporter activity"/>
    <property type="evidence" value="ECO:0007669"/>
    <property type="project" value="InterPro"/>
</dbReference>
<keyword evidence="9" id="KW-1185">Reference proteome</keyword>
<comment type="subcellular location">
    <subcellularLocation>
        <location evidence="1">Membrane</location>
        <topology evidence="1">Multi-pass membrane protein</topology>
    </subcellularLocation>
</comment>
<keyword evidence="5 7" id="KW-1133">Transmembrane helix</keyword>
<feature type="transmembrane region" description="Helical" evidence="7">
    <location>
        <begin position="72"/>
        <end position="95"/>
    </location>
</feature>
<dbReference type="GO" id="GO:0016020">
    <property type="term" value="C:membrane"/>
    <property type="evidence" value="ECO:0007669"/>
    <property type="project" value="UniProtKB-SubCell"/>
</dbReference>
<comment type="similarity">
    <text evidence="2">Belongs to the oligopeptide OPT transporter family.</text>
</comment>
<feature type="transmembrane region" description="Helical" evidence="7">
    <location>
        <begin position="44"/>
        <end position="65"/>
    </location>
</feature>
<dbReference type="InterPro" id="IPR004813">
    <property type="entry name" value="OPT"/>
</dbReference>
<evidence type="ECO:0000256" key="4">
    <source>
        <dbReference type="ARBA" id="ARBA00022692"/>
    </source>
</evidence>
<keyword evidence="6 7" id="KW-0472">Membrane</keyword>
<dbReference type="EMBL" id="CACVBS010000057">
    <property type="protein sequence ID" value="CAA7267047.1"/>
    <property type="molecule type" value="Genomic_DNA"/>
</dbReference>
<evidence type="ECO:0000256" key="7">
    <source>
        <dbReference type="SAM" id="Phobius"/>
    </source>
</evidence>
<name>A0A8S0WP08_CYCAE</name>
<evidence type="ECO:0000256" key="1">
    <source>
        <dbReference type="ARBA" id="ARBA00004141"/>
    </source>
</evidence>
<dbReference type="AlphaFoldDB" id="A0A8S0WP08"/>
<comment type="caution">
    <text evidence="8">The sequence shown here is derived from an EMBL/GenBank/DDBJ whole genome shotgun (WGS) entry which is preliminary data.</text>
</comment>
<evidence type="ECO:0000256" key="3">
    <source>
        <dbReference type="ARBA" id="ARBA00022448"/>
    </source>
</evidence>
<sequence>MSTSILRPLLTNFHWHVVLPGGSDTRDIATHIITVHDDANLNQWTLRSFIIGIGLSAFGGVLAEIYYFKAQIVLVSTMFLAIISYVIGIAMETFIPGPTWGWFHYLNPARNSP</sequence>
<keyword evidence="3" id="KW-0813">Transport</keyword>
<evidence type="ECO:0000313" key="9">
    <source>
        <dbReference type="Proteomes" id="UP000467700"/>
    </source>
</evidence>
<dbReference type="Pfam" id="PF03169">
    <property type="entry name" value="OPT"/>
    <property type="match status" value="1"/>
</dbReference>
<organism evidence="8 9">
    <name type="scientific">Cyclocybe aegerita</name>
    <name type="common">Black poplar mushroom</name>
    <name type="synonym">Agrocybe aegerita</name>
    <dbReference type="NCBI Taxonomy" id="1973307"/>
    <lineage>
        <taxon>Eukaryota</taxon>
        <taxon>Fungi</taxon>
        <taxon>Dikarya</taxon>
        <taxon>Basidiomycota</taxon>
        <taxon>Agaricomycotina</taxon>
        <taxon>Agaricomycetes</taxon>
        <taxon>Agaricomycetidae</taxon>
        <taxon>Agaricales</taxon>
        <taxon>Agaricineae</taxon>
        <taxon>Bolbitiaceae</taxon>
        <taxon>Cyclocybe</taxon>
    </lineage>
</organism>
<proteinExistence type="inferred from homology"/>
<accession>A0A8S0WP08</accession>
<evidence type="ECO:0000256" key="2">
    <source>
        <dbReference type="ARBA" id="ARBA00008807"/>
    </source>
</evidence>
<keyword evidence="4 7" id="KW-0812">Transmembrane</keyword>
<dbReference type="OrthoDB" id="3060366at2759"/>
<evidence type="ECO:0000256" key="6">
    <source>
        <dbReference type="ARBA" id="ARBA00023136"/>
    </source>
</evidence>